<dbReference type="PANTHER" id="PTHR46270">
    <property type="entry name" value="ARMADILLO-TYPE FOLD-RELATED"/>
    <property type="match status" value="1"/>
</dbReference>
<dbReference type="SUPFAM" id="SSF48371">
    <property type="entry name" value="ARM repeat"/>
    <property type="match status" value="1"/>
</dbReference>
<gene>
    <name evidence="2" type="ORF">BaRGS_00036526</name>
</gene>
<dbReference type="Gene3D" id="1.25.10.10">
    <property type="entry name" value="Leucine-rich Repeat Variant"/>
    <property type="match status" value="1"/>
</dbReference>
<reference evidence="2 3" key="1">
    <citation type="journal article" date="2023" name="Sci. Data">
        <title>Genome assembly of the Korean intertidal mud-creeper Batillaria attramentaria.</title>
        <authorList>
            <person name="Patra A.K."/>
            <person name="Ho P.T."/>
            <person name="Jun S."/>
            <person name="Lee S.J."/>
            <person name="Kim Y."/>
            <person name="Won Y.J."/>
        </authorList>
    </citation>
    <scope>NUCLEOTIDE SEQUENCE [LARGE SCALE GENOMIC DNA]</scope>
    <source>
        <strain evidence="2">Wonlab-2016</strain>
    </source>
</reference>
<dbReference type="Pfam" id="PF13676">
    <property type="entry name" value="TIR_2"/>
    <property type="match status" value="1"/>
</dbReference>
<dbReference type="InterPro" id="IPR035897">
    <property type="entry name" value="Toll_tir_struct_dom_sf"/>
</dbReference>
<dbReference type="InterPro" id="IPR000157">
    <property type="entry name" value="TIR_dom"/>
</dbReference>
<dbReference type="InterPro" id="IPR000225">
    <property type="entry name" value="Armadillo"/>
</dbReference>
<evidence type="ECO:0000259" key="1">
    <source>
        <dbReference type="Pfam" id="PF13676"/>
    </source>
</evidence>
<feature type="domain" description="TIR" evidence="1">
    <location>
        <begin position="384"/>
        <end position="503"/>
    </location>
</feature>
<evidence type="ECO:0000313" key="3">
    <source>
        <dbReference type="Proteomes" id="UP001519460"/>
    </source>
</evidence>
<dbReference type="InterPro" id="IPR011989">
    <property type="entry name" value="ARM-like"/>
</dbReference>
<dbReference type="SMART" id="SM00185">
    <property type="entry name" value="ARM"/>
    <property type="match status" value="3"/>
</dbReference>
<comment type="caution">
    <text evidence="2">The sequence shown here is derived from an EMBL/GenBank/DDBJ whole genome shotgun (WGS) entry which is preliminary data.</text>
</comment>
<dbReference type="PANTHER" id="PTHR46270:SF2">
    <property type="entry name" value="TIR DOMAIN-CONTAINING PROTEIN"/>
    <property type="match status" value="1"/>
</dbReference>
<dbReference type="SUPFAM" id="SSF52200">
    <property type="entry name" value="Toll/Interleukin receptor TIR domain"/>
    <property type="match status" value="1"/>
</dbReference>
<organism evidence="2 3">
    <name type="scientific">Batillaria attramentaria</name>
    <dbReference type="NCBI Taxonomy" id="370345"/>
    <lineage>
        <taxon>Eukaryota</taxon>
        <taxon>Metazoa</taxon>
        <taxon>Spiralia</taxon>
        <taxon>Lophotrochozoa</taxon>
        <taxon>Mollusca</taxon>
        <taxon>Gastropoda</taxon>
        <taxon>Caenogastropoda</taxon>
        <taxon>Sorbeoconcha</taxon>
        <taxon>Cerithioidea</taxon>
        <taxon>Batillariidae</taxon>
        <taxon>Batillaria</taxon>
    </lineage>
</organism>
<dbReference type="AlphaFoldDB" id="A0ABD0JBL7"/>
<dbReference type="Gene3D" id="3.40.50.10140">
    <property type="entry name" value="Toll/interleukin-1 receptor homology (TIR) domain"/>
    <property type="match status" value="1"/>
</dbReference>
<accession>A0ABD0JBL7</accession>
<keyword evidence="3" id="KW-1185">Reference proteome</keyword>
<dbReference type="InterPro" id="IPR016024">
    <property type="entry name" value="ARM-type_fold"/>
</dbReference>
<protein>
    <recommendedName>
        <fullName evidence="1">TIR domain-containing protein</fullName>
    </recommendedName>
</protein>
<dbReference type="EMBL" id="JACVVK020000517">
    <property type="protein sequence ID" value="KAK7469460.1"/>
    <property type="molecule type" value="Genomic_DNA"/>
</dbReference>
<evidence type="ECO:0000313" key="2">
    <source>
        <dbReference type="EMBL" id="KAK7469460.1"/>
    </source>
</evidence>
<name>A0ABD0JBL7_9CAEN</name>
<sequence>MTSRVALPVDARKVLAKLSQLCQETCEMFRESEDLSNTAALSAQLNKLLQIYNKFYSYKHPVKDECRRIAGELFVNAGVIPIMSRVLVDGLKSTQTSAVMYLAMHMLHTLTDASAEVTYAVIDEKHLLPTLLEFARQWAEFLDAVHEDIMEGCLGIIHNTAMRDNNVPRVRQMGATAVLVPYLNSPNDNFRLIAVAVLANIATEDEADTLVTSPDVVEFLLGLLAAALQADDHRGAGWSVTELVRAVRQLARNDANKQLLGQIGVLPMLTVAAESDDEDERMESFSALWRLSFCKENHEVFIENERLMDVVRKAMYDSKEAVPCREAAEGIMWQLRTELEKREKLQYWAKEFMQKIAIQRKAKSEEKPMSAGTPTTPKKTYGHVMLSYNWDHQALVKKIRDRLAENRIQVWMDLQEMRDSLRESMAVAVENAIIVLCCISRQYKDSSSCRAEAEYAADNKKKIIPVKVQNYSPDGWLGLLIAGKLYYDFSDRKQFDSKFQELLTAIREVIESKDSTDGQAVEQPIVASHATSITTQPPATPSAIDEQKIKAWTARDVQTLLTETGLSGPKFEKFNGRLLIRLHSMYTKDADGFYDYVENKLDLDPFESASLSEAVDKLPKL</sequence>
<dbReference type="Proteomes" id="UP001519460">
    <property type="component" value="Unassembled WGS sequence"/>
</dbReference>
<proteinExistence type="predicted"/>